<name>I4LUV4_GARVA</name>
<proteinExistence type="predicted"/>
<dbReference type="RefSeq" id="WP_004120911.1">
    <property type="nucleotide sequence ID" value="NZ_ADEQ01000004.1"/>
</dbReference>
<dbReference type="PANTHER" id="PTHR39173">
    <property type="entry name" value="ACETYLTRANSFERASE"/>
    <property type="match status" value="1"/>
</dbReference>
<organism evidence="2 3">
    <name type="scientific">Gardnerella vaginalis 55152</name>
    <dbReference type="NCBI Taxonomy" id="698955"/>
    <lineage>
        <taxon>Bacteria</taxon>
        <taxon>Bacillati</taxon>
        <taxon>Actinomycetota</taxon>
        <taxon>Actinomycetes</taxon>
        <taxon>Bifidobacteriales</taxon>
        <taxon>Bifidobacteriaceae</taxon>
        <taxon>Gardnerella</taxon>
    </lineage>
</organism>
<dbReference type="PATRIC" id="fig|698955.3.peg.372"/>
<dbReference type="PANTHER" id="PTHR39173:SF1">
    <property type="entry name" value="ACETYLTRANSFERASE"/>
    <property type="match status" value="1"/>
</dbReference>
<dbReference type="Proteomes" id="UP000005936">
    <property type="component" value="Unassembled WGS sequence"/>
</dbReference>
<gene>
    <name evidence="2" type="ORF">CGSMWGv55152_01910</name>
</gene>
<comment type="caution">
    <text evidence="2">The sequence shown here is derived from an EMBL/GenBank/DDBJ whole genome shotgun (WGS) entry which is preliminary data.</text>
</comment>
<dbReference type="InterPro" id="IPR016181">
    <property type="entry name" value="Acyl_CoA_acyltransferase"/>
</dbReference>
<dbReference type="SUPFAM" id="SSF55729">
    <property type="entry name" value="Acyl-CoA N-acyltransferases (Nat)"/>
    <property type="match status" value="1"/>
</dbReference>
<evidence type="ECO:0000259" key="1">
    <source>
        <dbReference type="Pfam" id="PF13302"/>
    </source>
</evidence>
<dbReference type="Gene3D" id="3.40.630.30">
    <property type="match status" value="1"/>
</dbReference>
<dbReference type="GO" id="GO:0016747">
    <property type="term" value="F:acyltransferase activity, transferring groups other than amino-acyl groups"/>
    <property type="evidence" value="ECO:0007669"/>
    <property type="project" value="InterPro"/>
</dbReference>
<dbReference type="Pfam" id="PF13302">
    <property type="entry name" value="Acetyltransf_3"/>
    <property type="match status" value="1"/>
</dbReference>
<evidence type="ECO:0000313" key="2">
    <source>
        <dbReference type="EMBL" id="EIK80744.1"/>
    </source>
</evidence>
<feature type="domain" description="N-acetyltransferase" evidence="1">
    <location>
        <begin position="54"/>
        <end position="143"/>
    </location>
</feature>
<dbReference type="InterPro" id="IPR000182">
    <property type="entry name" value="GNAT_dom"/>
</dbReference>
<evidence type="ECO:0000313" key="3">
    <source>
        <dbReference type="Proteomes" id="UP000005936"/>
    </source>
</evidence>
<accession>I4LUV4</accession>
<reference evidence="2 3" key="1">
    <citation type="journal article" date="2012" name="J. Bacteriol.">
        <title>Comparative Genomic Analyses of 17 Clinical Isolates of Gardnerella vaginalis Provide Evidence of Multiple Genetically Isolated Clades Consistent with Subspeciation into Genovars.</title>
        <authorList>
            <person name="Ahmed A."/>
            <person name="Earl J."/>
            <person name="Retchless A."/>
            <person name="Hillier S."/>
            <person name="Rabe L."/>
            <person name="Cherpes T."/>
            <person name="Powell E."/>
            <person name="Janto B."/>
            <person name="Eutsey R."/>
            <person name="Hiller N.L."/>
            <person name="Boissy R."/>
            <person name="Dahlgreen M."/>
            <person name="Hall B."/>
            <person name="Costerton J."/>
            <person name="Post J.C."/>
            <person name="Hu F."/>
            <person name="Ehrlich G."/>
        </authorList>
    </citation>
    <scope>NUCLEOTIDE SEQUENCE [LARGE SCALE GENOMIC DNA]</scope>
    <source>
        <strain evidence="2 3">55152</strain>
    </source>
</reference>
<dbReference type="AlphaFoldDB" id="I4LUV4"/>
<dbReference type="EMBL" id="ADEQ01000004">
    <property type="protein sequence ID" value="EIK80744.1"/>
    <property type="molecule type" value="Genomic_DNA"/>
</dbReference>
<sequence>MRLIRPDKKYIQGYIEANEEDEIFRPNAERRFRNYDTIIESSYNYEHGINLPANYVKATTFWLIDNEKFIGEINIRHELNSFLINYGGHIGYEVRQSECMKGYGTKMLSMALTYCKETLNLHKILITCDDDNIGSIRVIENNGGILENKVKNSLPRGNVTTRRYWINIYRRDDE</sequence>
<protein>
    <recommendedName>
        <fullName evidence="1">N-acetyltransferase domain-containing protein</fullName>
    </recommendedName>
</protein>